<evidence type="ECO:0000256" key="1">
    <source>
        <dbReference type="ARBA" id="ARBA00010128"/>
    </source>
</evidence>
<comment type="catalytic activity">
    <reaction evidence="4">
        <text>RX + glutathione = an S-substituted glutathione + a halide anion + H(+)</text>
        <dbReference type="Rhea" id="RHEA:16437"/>
        <dbReference type="ChEBI" id="CHEBI:15378"/>
        <dbReference type="ChEBI" id="CHEBI:16042"/>
        <dbReference type="ChEBI" id="CHEBI:17792"/>
        <dbReference type="ChEBI" id="CHEBI:57925"/>
        <dbReference type="ChEBI" id="CHEBI:90779"/>
        <dbReference type="EC" id="2.5.1.18"/>
    </reaction>
</comment>
<dbReference type="GO" id="GO:0004364">
    <property type="term" value="F:glutathione transferase activity"/>
    <property type="evidence" value="ECO:0007669"/>
    <property type="project" value="UniProtKB-EC"/>
</dbReference>
<dbReference type="Gene3D" id="1.20.1050.10">
    <property type="match status" value="1"/>
</dbReference>
<name>A0A8T0P422_PANVG</name>
<dbReference type="Gene3D" id="3.40.30.10">
    <property type="entry name" value="Glutaredoxin"/>
    <property type="match status" value="1"/>
</dbReference>
<dbReference type="InterPro" id="IPR004045">
    <property type="entry name" value="Glutathione_S-Trfase_N"/>
</dbReference>
<evidence type="ECO:0000313" key="8">
    <source>
        <dbReference type="EMBL" id="KAG2554962.1"/>
    </source>
</evidence>
<feature type="domain" description="GST N-terminal" evidence="6">
    <location>
        <begin position="2"/>
        <end position="83"/>
    </location>
</feature>
<dbReference type="SUPFAM" id="SSF47616">
    <property type="entry name" value="GST C-terminal domain-like"/>
    <property type="match status" value="1"/>
</dbReference>
<evidence type="ECO:0000256" key="4">
    <source>
        <dbReference type="ARBA" id="ARBA00047960"/>
    </source>
</evidence>
<dbReference type="InterPro" id="IPR036249">
    <property type="entry name" value="Thioredoxin-like_sf"/>
</dbReference>
<feature type="region of interest" description="Disordered" evidence="5">
    <location>
        <begin position="125"/>
        <end position="165"/>
    </location>
</feature>
<evidence type="ECO:0000259" key="6">
    <source>
        <dbReference type="PROSITE" id="PS50404"/>
    </source>
</evidence>
<evidence type="ECO:0000256" key="5">
    <source>
        <dbReference type="SAM" id="MobiDB-lite"/>
    </source>
</evidence>
<dbReference type="InterPro" id="IPR010987">
    <property type="entry name" value="Glutathione-S-Trfase_C-like"/>
</dbReference>
<dbReference type="OrthoDB" id="249703at2759"/>
<gene>
    <name evidence="8" type="ORF">PVAP13_9KG578500</name>
</gene>
<dbReference type="InterPro" id="IPR040079">
    <property type="entry name" value="Glutathione_S-Trfase"/>
</dbReference>
<dbReference type="PROSITE" id="PS50404">
    <property type="entry name" value="GST_NTER"/>
    <property type="match status" value="1"/>
</dbReference>
<dbReference type="FunFam" id="3.40.30.10:FF:000016">
    <property type="entry name" value="Glutathione S-transferase F2"/>
    <property type="match status" value="1"/>
</dbReference>
<feature type="compositionally biased region" description="Polar residues" evidence="5">
    <location>
        <begin position="129"/>
        <end position="140"/>
    </location>
</feature>
<dbReference type="SFLD" id="SFLDG00358">
    <property type="entry name" value="Main_(cytGST)"/>
    <property type="match status" value="1"/>
</dbReference>
<dbReference type="InterPro" id="IPR004046">
    <property type="entry name" value="GST_C"/>
</dbReference>
<feature type="domain" description="GST C-terminal" evidence="7">
    <location>
        <begin position="91"/>
        <end position="258"/>
    </location>
</feature>
<feature type="compositionally biased region" description="Polar residues" evidence="5">
    <location>
        <begin position="259"/>
        <end position="269"/>
    </location>
</feature>
<dbReference type="EMBL" id="CM029053">
    <property type="protein sequence ID" value="KAG2554962.1"/>
    <property type="molecule type" value="Genomic_DNA"/>
</dbReference>
<dbReference type="GO" id="GO:0006749">
    <property type="term" value="P:glutathione metabolic process"/>
    <property type="evidence" value="ECO:0007669"/>
    <property type="project" value="TreeGrafter"/>
</dbReference>
<comment type="caution">
    <text evidence="8">The sequence shown here is derived from an EMBL/GenBank/DDBJ whole genome shotgun (WGS) entry which is preliminary data.</text>
</comment>
<protein>
    <recommendedName>
        <fullName evidence="2">glutathione transferase</fullName>
        <ecNumber evidence="2">2.5.1.18</ecNumber>
    </recommendedName>
</protein>
<proteinExistence type="inferred from homology"/>
<keyword evidence="3" id="KW-0808">Transferase</keyword>
<dbReference type="PANTHER" id="PTHR43900:SF38">
    <property type="entry name" value="GLUTATHIONE S-TRANSFERASE, N-TERMINAL DOMAIN CONTAINING PROTEIN, EXPRESSED"/>
    <property type="match status" value="1"/>
</dbReference>
<dbReference type="SFLD" id="SFLDS00019">
    <property type="entry name" value="Glutathione_Transferase_(cytos"/>
    <property type="match status" value="1"/>
</dbReference>
<dbReference type="GO" id="GO:0043295">
    <property type="term" value="F:glutathione binding"/>
    <property type="evidence" value="ECO:0007669"/>
    <property type="project" value="TreeGrafter"/>
</dbReference>
<dbReference type="SUPFAM" id="SSF52833">
    <property type="entry name" value="Thioredoxin-like"/>
    <property type="match status" value="1"/>
</dbReference>
<feature type="region of interest" description="Disordered" evidence="5">
    <location>
        <begin position="250"/>
        <end position="284"/>
    </location>
</feature>
<comment type="similarity">
    <text evidence="1">Belongs to the GST superfamily. Phi family.</text>
</comment>
<dbReference type="AlphaFoldDB" id="A0A8T0P422"/>
<evidence type="ECO:0000256" key="2">
    <source>
        <dbReference type="ARBA" id="ARBA00012452"/>
    </source>
</evidence>
<feature type="compositionally biased region" description="Low complexity" evidence="5">
    <location>
        <begin position="151"/>
        <end position="162"/>
    </location>
</feature>
<dbReference type="Pfam" id="PF02798">
    <property type="entry name" value="GST_N"/>
    <property type="match status" value="1"/>
</dbReference>
<evidence type="ECO:0000256" key="3">
    <source>
        <dbReference type="ARBA" id="ARBA00022679"/>
    </source>
</evidence>
<evidence type="ECO:0000259" key="7">
    <source>
        <dbReference type="PROSITE" id="PS50405"/>
    </source>
</evidence>
<dbReference type="GO" id="GO:0005737">
    <property type="term" value="C:cytoplasm"/>
    <property type="evidence" value="ECO:0007669"/>
    <property type="project" value="TreeGrafter"/>
</dbReference>
<dbReference type="Pfam" id="PF00043">
    <property type="entry name" value="GST_C"/>
    <property type="match status" value="1"/>
</dbReference>
<dbReference type="InterPro" id="IPR036282">
    <property type="entry name" value="Glutathione-S-Trfase_C_sf"/>
</dbReference>
<accession>A0A8T0P422</accession>
<dbReference type="PROSITE" id="PS50405">
    <property type="entry name" value="GST_CTER"/>
    <property type="match status" value="1"/>
</dbReference>
<sequence>MASVKVFGSPTSAEVARVLMCLFEKDVEFQLIRVDAYRGPKRMPQYLKLQPHGEALTFEDDNLTLSESRGILRHISHKYAKQGNPDLIGTGALERASIEQWLQTEAQSFDAPSAEMVYSLALLPPGVPKQQQSDNGSNGLSGRDVALGKRAPAGGSQQAAGAQHKEEELLKVYEQRRKDLEKLLDIYEQRLEEARYLAGDNFTIADLSHLPNADRLASDPRSRRLFESRKNVSRWWSDVSGRETWQYVKSLQRPPPSFTDANNAQQHRQQPAEEHSKNHQQQRY</sequence>
<dbReference type="PANTHER" id="PTHR43900">
    <property type="entry name" value="GLUTATHIONE S-TRANSFERASE RHO"/>
    <property type="match status" value="1"/>
</dbReference>
<dbReference type="EC" id="2.5.1.18" evidence="2"/>
<organism evidence="8 9">
    <name type="scientific">Panicum virgatum</name>
    <name type="common">Blackwell switchgrass</name>
    <dbReference type="NCBI Taxonomy" id="38727"/>
    <lineage>
        <taxon>Eukaryota</taxon>
        <taxon>Viridiplantae</taxon>
        <taxon>Streptophyta</taxon>
        <taxon>Embryophyta</taxon>
        <taxon>Tracheophyta</taxon>
        <taxon>Spermatophyta</taxon>
        <taxon>Magnoliopsida</taxon>
        <taxon>Liliopsida</taxon>
        <taxon>Poales</taxon>
        <taxon>Poaceae</taxon>
        <taxon>PACMAD clade</taxon>
        <taxon>Panicoideae</taxon>
        <taxon>Panicodae</taxon>
        <taxon>Paniceae</taxon>
        <taxon>Panicinae</taxon>
        <taxon>Panicum</taxon>
        <taxon>Panicum sect. Hiantes</taxon>
    </lineage>
</organism>
<dbReference type="Proteomes" id="UP000823388">
    <property type="component" value="Chromosome 9K"/>
</dbReference>
<evidence type="ECO:0000313" key="9">
    <source>
        <dbReference type="Proteomes" id="UP000823388"/>
    </source>
</evidence>
<reference evidence="8" key="1">
    <citation type="submission" date="2020-05" db="EMBL/GenBank/DDBJ databases">
        <title>WGS assembly of Panicum virgatum.</title>
        <authorList>
            <person name="Lovell J.T."/>
            <person name="Jenkins J."/>
            <person name="Shu S."/>
            <person name="Juenger T.E."/>
            <person name="Schmutz J."/>
        </authorList>
    </citation>
    <scope>NUCLEOTIDE SEQUENCE</scope>
    <source>
        <strain evidence="8">AP13</strain>
    </source>
</reference>
<keyword evidence="9" id="KW-1185">Reference proteome</keyword>